<sequence length="259" mass="29851">MGDLVGSGEIEHIKLVEYKSIDQEIRFIKPFKSKSAVYWEFNEVEGGCEITWGMKGAMPFFFKFMAKQMEPWIGMDYERGLKMIKDLIEKEKIDSDITIDGVSQLQGFDFVTIKETCPMYEVGPSMKETFSKINGLCENEALENDSAFSIYHKFDFTDPECTYSSGIPVTKDFDMEAPFYKGSYASIKAVKVTFKGDYEHLGNGWAAAYSYLRYKKLKANKKIDPIEIYLNDPTKETDAANWLIAIYFYFNRLKEKALN</sequence>
<dbReference type="RefSeq" id="WP_200467040.1">
    <property type="nucleotide sequence ID" value="NZ_JAENRR010000095.1"/>
</dbReference>
<evidence type="ECO:0000313" key="2">
    <source>
        <dbReference type="EMBL" id="MBK3519821.1"/>
    </source>
</evidence>
<evidence type="ECO:0000313" key="3">
    <source>
        <dbReference type="Proteomes" id="UP000605676"/>
    </source>
</evidence>
<dbReference type="Pfam" id="PF06445">
    <property type="entry name" value="GyrI-like"/>
    <property type="match status" value="1"/>
</dbReference>
<dbReference type="InterPro" id="IPR011256">
    <property type="entry name" value="Reg_factor_effector_dom_sf"/>
</dbReference>
<proteinExistence type="predicted"/>
<dbReference type="EMBL" id="JAENRR010000095">
    <property type="protein sequence ID" value="MBK3519821.1"/>
    <property type="molecule type" value="Genomic_DNA"/>
</dbReference>
<dbReference type="Proteomes" id="UP000605676">
    <property type="component" value="Unassembled WGS sequence"/>
</dbReference>
<dbReference type="InterPro" id="IPR023393">
    <property type="entry name" value="START-like_dom_sf"/>
</dbReference>
<comment type="caution">
    <text evidence="2">The sequence shown here is derived from an EMBL/GenBank/DDBJ whole genome shotgun (WGS) entry which is preliminary data.</text>
</comment>
<dbReference type="Gene3D" id="3.20.80.10">
    <property type="entry name" value="Regulatory factor, effector binding domain"/>
    <property type="match status" value="1"/>
</dbReference>
<dbReference type="SUPFAM" id="SSF55136">
    <property type="entry name" value="Probable bacterial effector-binding domain"/>
    <property type="match status" value="1"/>
</dbReference>
<gene>
    <name evidence="2" type="ORF">JIV24_20940</name>
</gene>
<feature type="domain" description="AraC effector-binding" evidence="1">
    <location>
        <begin position="100"/>
        <end position="251"/>
    </location>
</feature>
<accession>A0ABS1HQG0</accession>
<reference evidence="2 3" key="1">
    <citation type="submission" date="2021-01" db="EMBL/GenBank/DDBJ databases">
        <title>Carboxyliciviraga sp.nov., isolated from coastal sediments.</title>
        <authorList>
            <person name="Lu D."/>
            <person name="Zhang T."/>
        </authorList>
    </citation>
    <scope>NUCLEOTIDE SEQUENCE [LARGE SCALE GENOMIC DNA]</scope>
    <source>
        <strain evidence="2 3">N1Y132</strain>
    </source>
</reference>
<keyword evidence="3" id="KW-1185">Reference proteome</keyword>
<dbReference type="InterPro" id="IPR029442">
    <property type="entry name" value="GyrI-like"/>
</dbReference>
<protein>
    <submittedName>
        <fullName evidence="2">GyrI-like domain-containing protein</fullName>
    </submittedName>
</protein>
<evidence type="ECO:0000259" key="1">
    <source>
        <dbReference type="SMART" id="SM00871"/>
    </source>
</evidence>
<name>A0ABS1HQG0_9BACT</name>
<organism evidence="2 3">
    <name type="scientific">Carboxylicivirga marina</name>
    <dbReference type="NCBI Taxonomy" id="2800988"/>
    <lineage>
        <taxon>Bacteria</taxon>
        <taxon>Pseudomonadati</taxon>
        <taxon>Bacteroidota</taxon>
        <taxon>Bacteroidia</taxon>
        <taxon>Marinilabiliales</taxon>
        <taxon>Marinilabiliaceae</taxon>
        <taxon>Carboxylicivirga</taxon>
    </lineage>
</organism>
<dbReference type="SUPFAM" id="SSF55961">
    <property type="entry name" value="Bet v1-like"/>
    <property type="match status" value="1"/>
</dbReference>
<dbReference type="SMART" id="SM00871">
    <property type="entry name" value="AraC_E_bind"/>
    <property type="match status" value="1"/>
</dbReference>
<dbReference type="InterPro" id="IPR010499">
    <property type="entry name" value="AraC_E-bd"/>
</dbReference>
<dbReference type="Gene3D" id="3.30.530.20">
    <property type="match status" value="1"/>
</dbReference>